<feature type="binding site" evidence="8">
    <location>
        <position position="248"/>
    </location>
    <ligand>
        <name>substrate</name>
    </ligand>
</feature>
<dbReference type="HAMAP" id="MF_00917">
    <property type="entry name" value="QueE"/>
    <property type="match status" value="1"/>
</dbReference>
<feature type="binding site" evidence="8">
    <location>
        <position position="81"/>
    </location>
    <ligand>
        <name>[4Fe-4S] cluster</name>
        <dbReference type="ChEBI" id="CHEBI:49883"/>
        <note>4Fe-4S-S-AdoMet</note>
    </ligand>
</feature>
<dbReference type="AlphaFoldDB" id="A0A3E0DFW8"/>
<organism evidence="10 11">
    <name type="scientific">Algoriphagus antarcticus</name>
    <dbReference type="NCBI Taxonomy" id="238540"/>
    <lineage>
        <taxon>Bacteria</taxon>
        <taxon>Pseudomonadati</taxon>
        <taxon>Bacteroidota</taxon>
        <taxon>Cytophagia</taxon>
        <taxon>Cytophagales</taxon>
        <taxon>Cyclobacteriaceae</taxon>
        <taxon>Algoriphagus</taxon>
    </lineage>
</organism>
<gene>
    <name evidence="8" type="primary">queE</name>
    <name evidence="10" type="ORF">C8N25_12664</name>
</gene>
<dbReference type="GO" id="GO:0000287">
    <property type="term" value="F:magnesium ion binding"/>
    <property type="evidence" value="ECO:0007669"/>
    <property type="project" value="UniProtKB-UniRule"/>
</dbReference>
<feature type="domain" description="Radical SAM core" evidence="9">
    <location>
        <begin position="68"/>
        <end position="248"/>
    </location>
</feature>
<dbReference type="InterPro" id="IPR024924">
    <property type="entry name" value="7-CO-7-deazaguanine_synth-like"/>
</dbReference>
<keyword evidence="7 8" id="KW-0456">Lyase</keyword>
<keyword evidence="8" id="KW-0671">Queuosine biosynthesis</keyword>
<dbReference type="EC" id="4.3.99.3" evidence="8"/>
<comment type="catalytic activity">
    <reaction evidence="8">
        <text>6-carboxy-5,6,7,8-tetrahydropterin + H(+) = 7-carboxy-7-carbaguanine + NH4(+)</text>
        <dbReference type="Rhea" id="RHEA:27974"/>
        <dbReference type="ChEBI" id="CHEBI:15378"/>
        <dbReference type="ChEBI" id="CHEBI:28938"/>
        <dbReference type="ChEBI" id="CHEBI:61032"/>
        <dbReference type="ChEBI" id="CHEBI:61036"/>
        <dbReference type="EC" id="4.3.99.3"/>
    </reaction>
</comment>
<dbReference type="InterPro" id="IPR058240">
    <property type="entry name" value="rSAM_sf"/>
</dbReference>
<comment type="subunit">
    <text evidence="8">Homodimer.</text>
</comment>
<dbReference type="UniPathway" id="UPA00391"/>
<comment type="cofactor">
    <cofactor evidence="8">
        <name>[4Fe-4S] cluster</name>
        <dbReference type="ChEBI" id="CHEBI:49883"/>
    </cofactor>
    <text evidence="8">Binds 1 [4Fe-4S] cluster. The cluster is coordinated with 3 cysteines and an exchangeable S-adenosyl-L-methionine.</text>
</comment>
<comment type="cofactor">
    <cofactor evidence="8">
        <name>Mg(2+)</name>
        <dbReference type="ChEBI" id="CHEBI:18420"/>
    </cofactor>
</comment>
<evidence type="ECO:0000256" key="7">
    <source>
        <dbReference type="ARBA" id="ARBA00023239"/>
    </source>
</evidence>
<dbReference type="GO" id="GO:0008616">
    <property type="term" value="P:tRNA queuosine(34) biosynthetic process"/>
    <property type="evidence" value="ECO:0007669"/>
    <property type="project" value="UniProtKB-UniRule"/>
</dbReference>
<feature type="binding site" evidence="8">
    <location>
        <position position="124"/>
    </location>
    <ligand>
        <name>S-adenosyl-L-methionine</name>
        <dbReference type="ChEBI" id="CHEBI:59789"/>
    </ligand>
</feature>
<comment type="caution">
    <text evidence="8">Lacks conserved residue(s) required for the propagation of feature annotation.</text>
</comment>
<keyword evidence="3 8" id="KW-0479">Metal-binding</keyword>
<keyword evidence="2 8" id="KW-0949">S-adenosyl-L-methionine</keyword>
<name>A0A3E0DFW8_9BACT</name>
<evidence type="ECO:0000256" key="2">
    <source>
        <dbReference type="ARBA" id="ARBA00022691"/>
    </source>
</evidence>
<dbReference type="InterPro" id="IPR007197">
    <property type="entry name" value="rSAM"/>
</dbReference>
<dbReference type="InterPro" id="IPR013785">
    <property type="entry name" value="Aldolase_TIM"/>
</dbReference>
<feature type="binding site" evidence="8">
    <location>
        <position position="88"/>
    </location>
    <ligand>
        <name>[4Fe-4S] cluster</name>
        <dbReference type="ChEBI" id="CHEBI:49883"/>
        <note>4Fe-4S-S-AdoMet</note>
    </ligand>
</feature>
<feature type="binding site" evidence="8">
    <location>
        <position position="77"/>
    </location>
    <ligand>
        <name>substrate</name>
    </ligand>
</feature>
<dbReference type="PANTHER" id="PTHR42836">
    <property type="entry name" value="7-CARBOXY-7-DEAZAGUANINE SYNTHASE"/>
    <property type="match status" value="1"/>
</dbReference>
<keyword evidence="6 8" id="KW-0411">Iron-sulfur</keyword>
<keyword evidence="11" id="KW-1185">Reference proteome</keyword>
<feature type="binding site" evidence="8">
    <location>
        <begin position="165"/>
        <end position="167"/>
    </location>
    <ligand>
        <name>S-adenosyl-L-methionine</name>
        <dbReference type="ChEBI" id="CHEBI:59789"/>
    </ligand>
</feature>
<feature type="binding site" evidence="8">
    <location>
        <position position="122"/>
    </location>
    <ligand>
        <name>substrate</name>
    </ligand>
</feature>
<dbReference type="GO" id="GO:0016840">
    <property type="term" value="F:carbon-nitrogen lyase activity"/>
    <property type="evidence" value="ECO:0007669"/>
    <property type="project" value="UniProtKB-UniRule"/>
</dbReference>
<protein>
    <recommendedName>
        <fullName evidence="8">7-carboxy-7-deazaguanine synthase</fullName>
        <shortName evidence="8">CDG synthase</shortName>
        <ecNumber evidence="8">4.3.99.3</ecNumber>
    </recommendedName>
    <alternativeName>
        <fullName evidence="8">Queuosine biosynthesis protein QueE</fullName>
    </alternativeName>
</protein>
<feature type="binding site" evidence="8">
    <location>
        <position position="85"/>
    </location>
    <ligand>
        <name>[4Fe-4S] cluster</name>
        <dbReference type="ChEBI" id="CHEBI:49883"/>
        <note>4Fe-4S-S-AdoMet</note>
    </ligand>
</feature>
<dbReference type="EMBL" id="QUNF01000026">
    <property type="protein sequence ID" value="REG81560.1"/>
    <property type="molecule type" value="Genomic_DNA"/>
</dbReference>
<dbReference type="PANTHER" id="PTHR42836:SF1">
    <property type="entry name" value="7-CARBOXY-7-DEAZAGUANINE SYNTHASE"/>
    <property type="match status" value="1"/>
</dbReference>
<keyword evidence="5 8" id="KW-0408">Iron</keyword>
<dbReference type="GO" id="GO:0051539">
    <property type="term" value="F:4 iron, 4 sulfur cluster binding"/>
    <property type="evidence" value="ECO:0007669"/>
    <property type="project" value="UniProtKB-UniRule"/>
</dbReference>
<comment type="caution">
    <text evidence="10">The sequence shown here is derived from an EMBL/GenBank/DDBJ whole genome shotgun (WGS) entry which is preliminary data.</text>
</comment>
<evidence type="ECO:0000313" key="10">
    <source>
        <dbReference type="EMBL" id="REG81560.1"/>
    </source>
</evidence>
<evidence type="ECO:0000259" key="9">
    <source>
        <dbReference type="PROSITE" id="PS51918"/>
    </source>
</evidence>
<reference evidence="10 11" key="1">
    <citation type="submission" date="2018-08" db="EMBL/GenBank/DDBJ databases">
        <title>Genomic Encyclopedia of Archaeal and Bacterial Type Strains, Phase II (KMG-II): from individual species to whole genera.</title>
        <authorList>
            <person name="Goeker M."/>
        </authorList>
    </citation>
    <scope>NUCLEOTIDE SEQUENCE [LARGE SCALE GENOMIC DNA]</scope>
    <source>
        <strain evidence="10 11">DSM 15986</strain>
    </source>
</reference>
<keyword evidence="1 8" id="KW-0004">4Fe-4S</keyword>
<dbReference type="Pfam" id="PF04055">
    <property type="entry name" value="Radical_SAM"/>
    <property type="match status" value="1"/>
</dbReference>
<dbReference type="Gene3D" id="3.20.20.70">
    <property type="entry name" value="Aldolase class I"/>
    <property type="match status" value="1"/>
</dbReference>
<feature type="binding site" evidence="8">
    <location>
        <begin position="62"/>
        <end position="64"/>
    </location>
    <ligand>
        <name>substrate</name>
    </ligand>
</feature>
<evidence type="ECO:0000256" key="5">
    <source>
        <dbReference type="ARBA" id="ARBA00023004"/>
    </source>
</evidence>
<dbReference type="CDD" id="cd01335">
    <property type="entry name" value="Radical_SAM"/>
    <property type="match status" value="1"/>
</dbReference>
<dbReference type="SFLD" id="SFLDS00029">
    <property type="entry name" value="Radical_SAM"/>
    <property type="match status" value="1"/>
</dbReference>
<sequence>MENSNVFLTVFQFVTFPILKYYLCGIIHPAVQSPALSKIQMNIDEAVAHGVQLPLMEAFYTIQGEGKFTGHPAYFIRLGGCDVGCVWCDVKESWDSGKWPVLSIERIVEDALAYPGRLVVITGGEPLMYDLGPLTALLKEKGFTTNIETSGAHPYSGDFDWVCFSPKKFKKPHPSIYAEADELKVVIFHQSDFSFAEEHAELVKSTCELRLQPEWSKAEKFTPVIIDYAKNHPKWKISLQTHKFMDIP</sequence>
<feature type="binding site" evidence="8">
    <location>
        <begin position="87"/>
        <end position="89"/>
    </location>
    <ligand>
        <name>S-adenosyl-L-methionine</name>
        <dbReference type="ChEBI" id="CHEBI:59789"/>
    </ligand>
</feature>
<proteinExistence type="inferred from homology"/>
<evidence type="ECO:0000256" key="3">
    <source>
        <dbReference type="ARBA" id="ARBA00022723"/>
    </source>
</evidence>
<accession>A0A3E0DFW8</accession>
<evidence type="ECO:0000256" key="1">
    <source>
        <dbReference type="ARBA" id="ARBA00022485"/>
    </source>
</evidence>
<dbReference type="GO" id="GO:1904047">
    <property type="term" value="F:S-adenosyl-L-methionine binding"/>
    <property type="evidence" value="ECO:0007669"/>
    <property type="project" value="UniProtKB-UniRule"/>
</dbReference>
<dbReference type="SUPFAM" id="SSF102114">
    <property type="entry name" value="Radical SAM enzymes"/>
    <property type="match status" value="1"/>
</dbReference>
<evidence type="ECO:0000256" key="8">
    <source>
        <dbReference type="HAMAP-Rule" id="MF_00917"/>
    </source>
</evidence>
<keyword evidence="4 8" id="KW-0460">Magnesium</keyword>
<comment type="function">
    <text evidence="8">Catalyzes the complex heterocyclic radical-mediated conversion of 6-carboxy-5,6,7,8-tetrahydropterin (CPH4) to 7-carboxy-7-deazaguanine (CDG), a step common to the biosynthetic pathways of all 7-deazapurine-containing compounds.</text>
</comment>
<comment type="similarity">
    <text evidence="8">Belongs to the radical SAM superfamily. 7-carboxy-7-deazaguanine synthase family.</text>
</comment>
<evidence type="ECO:0000313" key="11">
    <source>
        <dbReference type="Proteomes" id="UP000256405"/>
    </source>
</evidence>
<dbReference type="PROSITE" id="PS51918">
    <property type="entry name" value="RADICAL_SAM"/>
    <property type="match status" value="1"/>
</dbReference>
<evidence type="ECO:0000256" key="4">
    <source>
        <dbReference type="ARBA" id="ARBA00022842"/>
    </source>
</evidence>
<dbReference type="Proteomes" id="UP000256405">
    <property type="component" value="Unassembled WGS sequence"/>
</dbReference>
<comment type="pathway">
    <text evidence="8">Purine metabolism; 7-cyano-7-deazaguanine biosynthesis.</text>
</comment>
<evidence type="ECO:0000256" key="6">
    <source>
        <dbReference type="ARBA" id="ARBA00023014"/>
    </source>
</evidence>
<comment type="cofactor">
    <cofactor evidence="8">
        <name>S-adenosyl-L-methionine</name>
        <dbReference type="ChEBI" id="CHEBI:59789"/>
    </cofactor>
    <text evidence="8">Binds 1 S-adenosyl-L-methionine per subunit.</text>
</comment>